<proteinExistence type="predicted"/>
<feature type="domain" description="GST N-terminal" evidence="1">
    <location>
        <begin position="1"/>
        <end position="75"/>
    </location>
</feature>
<dbReference type="InterPro" id="IPR004045">
    <property type="entry name" value="Glutathione_S-Trfase_N"/>
</dbReference>
<organism evidence="2 3">
    <name type="scientific">Tabrizicola oligotrophica</name>
    <dbReference type="NCBI Taxonomy" id="2710650"/>
    <lineage>
        <taxon>Bacteria</taxon>
        <taxon>Pseudomonadati</taxon>
        <taxon>Pseudomonadota</taxon>
        <taxon>Alphaproteobacteria</taxon>
        <taxon>Rhodobacterales</taxon>
        <taxon>Paracoccaceae</taxon>
        <taxon>Tabrizicola</taxon>
    </lineage>
</organism>
<name>A0A6M0QQF2_9RHOB</name>
<gene>
    <name evidence="2" type="ORF">G4Z14_05405</name>
</gene>
<dbReference type="SUPFAM" id="SSF52833">
    <property type="entry name" value="Thioredoxin-like"/>
    <property type="match status" value="1"/>
</dbReference>
<dbReference type="InterPro" id="IPR036249">
    <property type="entry name" value="Thioredoxin-like_sf"/>
</dbReference>
<dbReference type="RefSeq" id="WP_164623769.1">
    <property type="nucleotide sequence ID" value="NZ_JAAIVJ010000002.1"/>
</dbReference>
<dbReference type="EMBL" id="JAAIVJ010000002">
    <property type="protein sequence ID" value="NEY89729.1"/>
    <property type="molecule type" value="Genomic_DNA"/>
</dbReference>
<keyword evidence="3" id="KW-1185">Reference proteome</keyword>
<evidence type="ECO:0000259" key="1">
    <source>
        <dbReference type="PROSITE" id="PS50404"/>
    </source>
</evidence>
<accession>A0A6M0QQF2</accession>
<dbReference type="PROSITE" id="PS50404">
    <property type="entry name" value="GST_NTER"/>
    <property type="match status" value="1"/>
</dbReference>
<reference evidence="2 3" key="1">
    <citation type="submission" date="2020-02" db="EMBL/GenBank/DDBJ databases">
        <authorList>
            <person name="Chen W.-M."/>
        </authorList>
    </citation>
    <scope>NUCLEOTIDE SEQUENCE [LARGE SCALE GENOMIC DNA]</scope>
    <source>
        <strain evidence="2 3">KMS-5</strain>
    </source>
</reference>
<dbReference type="Proteomes" id="UP000477782">
    <property type="component" value="Unassembled WGS sequence"/>
</dbReference>
<evidence type="ECO:0000313" key="3">
    <source>
        <dbReference type="Proteomes" id="UP000477782"/>
    </source>
</evidence>
<protein>
    <recommendedName>
        <fullName evidence="1">GST N-terminal domain-containing protein</fullName>
    </recommendedName>
</protein>
<dbReference type="AlphaFoldDB" id="A0A6M0QQF2"/>
<evidence type="ECO:0000313" key="2">
    <source>
        <dbReference type="EMBL" id="NEY89729.1"/>
    </source>
</evidence>
<sequence length="75" mass="8090">MTVTLHGFGASGNACKAALMLQATGMPLQLRFVDFFRGADEWRLPARGVAPQGAAPVVTQRKNCARATQSGTWWL</sequence>
<comment type="caution">
    <text evidence="2">The sequence shown here is derived from an EMBL/GenBank/DDBJ whole genome shotgun (WGS) entry which is preliminary data.</text>
</comment>